<evidence type="ECO:0008006" key="4">
    <source>
        <dbReference type="Google" id="ProtNLM"/>
    </source>
</evidence>
<keyword evidence="3" id="KW-1185">Reference proteome</keyword>
<dbReference type="EMBL" id="JAEINI020000002">
    <property type="protein sequence ID" value="MCB5226124.1"/>
    <property type="molecule type" value="Genomic_DNA"/>
</dbReference>
<dbReference type="Proteomes" id="UP000633814">
    <property type="component" value="Unassembled WGS sequence"/>
</dbReference>
<proteinExistence type="predicted"/>
<evidence type="ECO:0000313" key="3">
    <source>
        <dbReference type="Proteomes" id="UP000633814"/>
    </source>
</evidence>
<accession>A0ABS8C1B6</accession>
<feature type="transmembrane region" description="Helical" evidence="1">
    <location>
        <begin position="84"/>
        <end position="102"/>
    </location>
</feature>
<gene>
    <name evidence="2" type="ORF">JAO78_004775</name>
</gene>
<comment type="caution">
    <text evidence="2">The sequence shown here is derived from an EMBL/GenBank/DDBJ whole genome shotgun (WGS) entry which is preliminary data.</text>
</comment>
<dbReference type="RefSeq" id="WP_226750213.1">
    <property type="nucleotide sequence ID" value="NZ_JAEINI020000002.1"/>
</dbReference>
<name>A0ABS8C1B6_9ALTE</name>
<reference evidence="2 3" key="1">
    <citation type="submission" date="2021-10" db="EMBL/GenBank/DDBJ databases">
        <title>Alishewanella koreense sp. nov. isolated from seawater of southwestern coast in South Korea and the proposal for the reclassification of Rheinheimera perlucida and Rheinheimera tuosuensis as Arsukibacterium perlucida and Arsukibacterium tuosuensis.</title>
        <authorList>
            <person name="Kim K.H."/>
            <person name="Ruan W."/>
            <person name="Kim K.R."/>
            <person name="Baek J.H."/>
            <person name="Jeon C.O."/>
        </authorList>
    </citation>
    <scope>NUCLEOTIDE SEQUENCE [LARGE SCALE GENOMIC DNA]</scope>
    <source>
        <strain evidence="2 3">16-MA</strain>
    </source>
</reference>
<protein>
    <recommendedName>
        <fullName evidence="4">DUF1772 domain-containing protein</fullName>
    </recommendedName>
</protein>
<keyword evidence="1" id="KW-0472">Membrane</keyword>
<keyword evidence="1" id="KW-1133">Transmembrane helix</keyword>
<feature type="transmembrane region" description="Helical" evidence="1">
    <location>
        <begin position="53"/>
        <end position="72"/>
    </location>
</feature>
<sequence length="145" mass="15991">MKIISYFVLAVLLAAMLGTALQSAANLWAITQLAGSVSLADQWRTFLFDLRHFMPLLALIFLPILILSVLSTKLICRFLPLQPLAAMFGVTALATWLALNLINYLAPMPTLIALNRSNSGTLLLLCCTAFAAVFFQWMTAKRSTR</sequence>
<evidence type="ECO:0000256" key="1">
    <source>
        <dbReference type="SAM" id="Phobius"/>
    </source>
</evidence>
<feature type="transmembrane region" description="Helical" evidence="1">
    <location>
        <begin position="122"/>
        <end position="140"/>
    </location>
</feature>
<organism evidence="2 3">
    <name type="scientific">Alishewanella maricola</name>
    <dbReference type="NCBI Taxonomy" id="2795740"/>
    <lineage>
        <taxon>Bacteria</taxon>
        <taxon>Pseudomonadati</taxon>
        <taxon>Pseudomonadota</taxon>
        <taxon>Gammaproteobacteria</taxon>
        <taxon>Alteromonadales</taxon>
        <taxon>Alteromonadaceae</taxon>
        <taxon>Alishewanella</taxon>
    </lineage>
</organism>
<evidence type="ECO:0000313" key="2">
    <source>
        <dbReference type="EMBL" id="MCB5226124.1"/>
    </source>
</evidence>
<keyword evidence="1" id="KW-0812">Transmembrane</keyword>